<sequence length="2422" mass="283871">MDNDDERSVNLEGNLINDFSSLGDVINDVIRDDLVTTHPKVKNLVKNIRKITNLTEQFPNWIEMCYELIKTDLFYSSRILGERCYRKIYNQFFKIASKDDIKGWCTFISDNIDNLLRDEEMLTCCIKALNEQKIDGNNLEDVNSRFDSILYIFRSDDYTLGRNTFLKYLRLLNHLTIIFEKKTGSIEGLEIWRTSDTFNFLISYAMDYTTDNEIQEAFFVSLKFFKIYWKEDQESTKSLGITIYNDMIAYMNSLEDGQSFGPVNCLYRVTSKIIDSLDFENLLEFFDNVVDSKKIIKQMDIWRCNESLLKIFLLLSCSKETLDEVTRFKIMSSFFDCLNDPNGEVLIYILEMRSHLPKEKVYEYISKLTDDYVLYQMWDGNKFSDKKSIEVMSDIINDVEEASSMILYKEITKKVSNIVSILQKNDIDKDICRERERIVVYFLRILEKLFTKKHNIMVFMSYQPSFFNFLFKDLTIPWRNVKRMSKEFIFYVVTIQRGFSSLYDHYISNYVWEEEGGSNNSSILQLSLSSKYFGDKAYFYKYGPYTQEEESLAVNLINGAQLLLERCQWHLNNYGMPRLQKLFLQLIRKCDHTQFIYLMKIVPSTFVLSYSLNRGYLPPEQKFTNSTCFVTNRQDFIRVMDFVYKKIDMGINFQRDIFLKWVERPTDIFNADCVGIKYSMEYWNLICVGIAMYLYNEQFITPVGCMWKTLLFMEETSTVLLTEINESLGIESSDGDDFINYKLDLQEEMIEKAKKMDASVEGNLNVDYEYSFEYEGMDHIYSDRKPLYEEAILRFSLWIKIIFNVLRCFEVSPKDITEPKGDDKVVRRNIFIRENEYELRKAFNRIVVPIIKISYRIGHYADPRDFYDSQKVDVPDDVKAKINEILPLMANSYLKTSSSQSLKGMKKYFETTFGSYNLNWIDDIENIVQGKLEKGLGNLEIRKNIFYQNYIDEMINEVTGILNYYKDGRKVNKESLCDIEDDKKSDNSYRKKKDRIRKKKKNDKLLNSLNNWDCIPKEPVDDRNIIYDIKKFTNAIEGNVLATYECFIDLRNVALKKYNKILWKSSELLQTIGHYALTLQSNSRLFSSAYCSHLITEDVKKRLTLRLNKIPFSEDIELPLNPIECLEIGKKLSWWLNHCGHYIHASISSAFYLDVAKMAIKTDNEHLAKDQLYLFKKTFSKISKYDHPLESLNGSMTTLDYDIKFKDKEITFKHLNYITKSVSLFMDHLFEKSPIQRIVMPNIDMIEGEIDQLNILPETISKTTYYKRHLDHQTKMYGISKAIIKMGRIAVHSNDNIQKFTETLADSTQTQMIHKLVKPYIKNYHAMIEYTDTTSSIIYPSFLTLSTKFSPNYAKPYLLMAEYAFNKGTKGISEQLPVTANEENQLKHHLHFMHEYFDNEDFNRLYNIVLSTNTTISLRTNIISFIKQFPLYRSEAEIFADNIMKDSLFISLFTKICTRQAKFFTIATKAYEQYLSLCSTPYISSDIIKSVLNIYKMIILCPPVISRLVSSILKKVNEDVWKNILPQLFPRLSHPNRFVRECIYNILESVAKTSPHVLVFPIVVARNNVRDEDMYFNTMNKAQFNSINSVSKEKEKLFIAEYCTRLSNFIEEKYPGLIGSVTKFVDELKKINMLIDDKWVYVLSKCDSEMKKKLSSYCNYLKKGSDQRISPNERMTIGKEKYKILTNIIYQALNDLYDITFNKKFESDYEENFVTNYGKMIKDAFEQYNALKSESDPFRAFIPFQDLLKDLNESLYNMKGGIVPLPGQDMKRYCDPSFVSIEKVSNVVTVIQSLTRPKKVEFHGNDGSSHYYLVKGYEDMHLDERLQQILRICNQILDNKKYKVPGDLEYPYRAKNYSVTPIGARSGLIKYVGEADQMFTPYYNWLQKNKDKFDGEVPEDVNASKKARQYFIGRVKKYLNCNNDKITDINEFRLKENTESFVKAFNDVSDIVPKDILTNKIQKVVVDGDHWYHVTKTYSRSVAVMSMIGWLFGVGDRHLSNIMIIYLTGEILHIDFNVCFGKLKNLKCPEKVPFRLTRSMVDVMGPMKTEGIFKESCKYVLRCLKEDYEILYNILDTYAYDPLADWSSVSEVKYQGESLPLDIMFAIYGRSVFEPKALVERSSGLFKVKIMEISLMINDYENMAYEVISELIDIYTKENQSPGSWVNGAYTSQMTSYKFHSIQKPLESFATIIKGPLTALSVYNNQFNELERLLYHELIPKVKKTCMLTMPQEYNYELNCERIRMLNEVMELSKDCIKKLKELSTIEVVFNEESMYSLKRDSRHCDVSSQMKNECAVSIINDVKSRFNKLFYGNVQENDQSSNDNNVIKKAENNDVVENRLDNLISDLIDEATDVNNLAVMFEGWAAWVSLRSSIIIDTKSYVVFYLCKLLYNLLRFMKSKGYLWIKFTEILTKTMVFSYIF</sequence>
<dbReference type="Gene3D" id="1.10.1070.11">
    <property type="entry name" value="Phosphatidylinositol 3-/4-kinase, catalytic domain"/>
    <property type="match status" value="1"/>
</dbReference>
<dbReference type="InterPro" id="IPR000403">
    <property type="entry name" value="PI3/4_kinase_cat_dom"/>
</dbReference>
<feature type="domain" description="FATC" evidence="2">
    <location>
        <begin position="2333"/>
        <end position="2369"/>
    </location>
</feature>
<dbReference type="Gene3D" id="3.30.1010.10">
    <property type="entry name" value="Phosphatidylinositol 3-kinase Catalytic Subunit, Chain A, domain 4"/>
    <property type="match status" value="1"/>
</dbReference>
<dbReference type="Pfam" id="PF00454">
    <property type="entry name" value="PI3_PI4_kinase"/>
    <property type="match status" value="1"/>
</dbReference>
<reference evidence="4" key="1">
    <citation type="submission" date="2017-02" db="UniProtKB">
        <authorList>
            <consortium name="WormBaseParasite"/>
        </authorList>
    </citation>
    <scope>IDENTIFICATION</scope>
</reference>
<dbReference type="GO" id="GO:0004674">
    <property type="term" value="F:protein serine/threonine kinase activity"/>
    <property type="evidence" value="ECO:0007669"/>
    <property type="project" value="TreeGrafter"/>
</dbReference>
<dbReference type="GO" id="GO:0016242">
    <property type="term" value="P:negative regulation of macroautophagy"/>
    <property type="evidence" value="ECO:0007669"/>
    <property type="project" value="TreeGrafter"/>
</dbReference>
<dbReference type="GO" id="GO:0031929">
    <property type="term" value="P:TOR signaling"/>
    <property type="evidence" value="ECO:0007669"/>
    <property type="project" value="TreeGrafter"/>
</dbReference>
<evidence type="ECO:0000259" key="2">
    <source>
        <dbReference type="PROSITE" id="PS51190"/>
    </source>
</evidence>
<dbReference type="SMART" id="SM01343">
    <property type="entry name" value="FATC"/>
    <property type="match status" value="1"/>
</dbReference>
<dbReference type="InterPro" id="IPR003152">
    <property type="entry name" value="FATC_dom"/>
</dbReference>
<dbReference type="WBParaSite" id="SPAL_0000021000.1">
    <property type="protein sequence ID" value="SPAL_0000021000.1"/>
    <property type="gene ID" value="SPAL_0000021000"/>
</dbReference>
<keyword evidence="3" id="KW-1185">Reference proteome</keyword>
<dbReference type="Proteomes" id="UP000046392">
    <property type="component" value="Unplaced"/>
</dbReference>
<dbReference type="InterPro" id="IPR036940">
    <property type="entry name" value="PI3/4_kinase_cat_sf"/>
</dbReference>
<dbReference type="PANTHER" id="PTHR11139:SF119">
    <property type="entry name" value="SERINE_THREONINE-PROTEIN KINASE SMG1"/>
    <property type="match status" value="1"/>
</dbReference>
<dbReference type="GO" id="GO:0031931">
    <property type="term" value="C:TORC1 complex"/>
    <property type="evidence" value="ECO:0007669"/>
    <property type="project" value="TreeGrafter"/>
</dbReference>
<dbReference type="GO" id="GO:0031932">
    <property type="term" value="C:TORC2 complex"/>
    <property type="evidence" value="ECO:0007669"/>
    <property type="project" value="TreeGrafter"/>
</dbReference>
<dbReference type="InterPro" id="IPR011009">
    <property type="entry name" value="Kinase-like_dom_sf"/>
</dbReference>
<proteinExistence type="predicted"/>
<dbReference type="InterPro" id="IPR050517">
    <property type="entry name" value="DDR_Repair_Kinase"/>
</dbReference>
<evidence type="ECO:0000313" key="4">
    <source>
        <dbReference type="WBParaSite" id="SPAL_0000021000.1"/>
    </source>
</evidence>
<dbReference type="PANTHER" id="PTHR11139">
    <property type="entry name" value="ATAXIA TELANGIECTASIA MUTATED ATM -RELATED"/>
    <property type="match status" value="1"/>
</dbReference>
<accession>A0A0N5B2A8</accession>
<protein>
    <submittedName>
        <fullName evidence="4">Non-specific serine/threonine protein kinase</fullName>
    </submittedName>
</protein>
<dbReference type="SMART" id="SM00146">
    <property type="entry name" value="PI3Kc"/>
    <property type="match status" value="1"/>
</dbReference>
<name>A0A0N5B2A8_STREA</name>
<feature type="domain" description="PI3K/PI4K catalytic" evidence="1">
    <location>
        <begin position="1784"/>
        <end position="2138"/>
    </location>
</feature>
<organism evidence="3 4">
    <name type="scientific">Strongyloides papillosus</name>
    <name type="common">Intestinal threadworm</name>
    <dbReference type="NCBI Taxonomy" id="174720"/>
    <lineage>
        <taxon>Eukaryota</taxon>
        <taxon>Metazoa</taxon>
        <taxon>Ecdysozoa</taxon>
        <taxon>Nematoda</taxon>
        <taxon>Chromadorea</taxon>
        <taxon>Rhabditida</taxon>
        <taxon>Tylenchina</taxon>
        <taxon>Panagrolaimomorpha</taxon>
        <taxon>Strongyloidoidea</taxon>
        <taxon>Strongyloididae</taxon>
        <taxon>Strongyloides</taxon>
    </lineage>
</organism>
<dbReference type="PROSITE" id="PS50290">
    <property type="entry name" value="PI3_4_KINASE_3"/>
    <property type="match status" value="1"/>
</dbReference>
<evidence type="ECO:0000313" key="3">
    <source>
        <dbReference type="Proteomes" id="UP000046392"/>
    </source>
</evidence>
<dbReference type="Pfam" id="PF02260">
    <property type="entry name" value="FATC"/>
    <property type="match status" value="1"/>
</dbReference>
<dbReference type="STRING" id="174720.A0A0N5B2A8"/>
<dbReference type="SUPFAM" id="SSF56112">
    <property type="entry name" value="Protein kinase-like (PK-like)"/>
    <property type="match status" value="1"/>
</dbReference>
<evidence type="ECO:0000259" key="1">
    <source>
        <dbReference type="PROSITE" id="PS50290"/>
    </source>
</evidence>
<dbReference type="GO" id="GO:0005634">
    <property type="term" value="C:nucleus"/>
    <property type="evidence" value="ECO:0007669"/>
    <property type="project" value="TreeGrafter"/>
</dbReference>
<dbReference type="GO" id="GO:0005737">
    <property type="term" value="C:cytoplasm"/>
    <property type="evidence" value="ECO:0007669"/>
    <property type="project" value="TreeGrafter"/>
</dbReference>
<dbReference type="PROSITE" id="PS51190">
    <property type="entry name" value="FATC"/>
    <property type="match status" value="1"/>
</dbReference>